<organism evidence="3 4">
    <name type="scientific">Ramlibacter lithotrophicus</name>
    <dbReference type="NCBI Taxonomy" id="2606681"/>
    <lineage>
        <taxon>Bacteria</taxon>
        <taxon>Pseudomonadati</taxon>
        <taxon>Pseudomonadota</taxon>
        <taxon>Betaproteobacteria</taxon>
        <taxon>Burkholderiales</taxon>
        <taxon>Comamonadaceae</taxon>
        <taxon>Ramlibacter</taxon>
    </lineage>
</organism>
<comment type="caution">
    <text evidence="3">The sequence shown here is derived from an EMBL/GenBank/DDBJ whole genome shotgun (WGS) entry which is preliminary data.</text>
</comment>
<gene>
    <name evidence="3" type="ORF">RAMLITH_17280</name>
</gene>
<dbReference type="Proteomes" id="UP000521868">
    <property type="component" value="Unassembled WGS sequence"/>
</dbReference>
<keyword evidence="2" id="KW-0732">Signal</keyword>
<reference evidence="3 4" key="1">
    <citation type="journal article" date="2020" name="Nature">
        <title>Bacterial chemolithoautotrophy via manganese oxidation.</title>
        <authorList>
            <person name="Yu H."/>
            <person name="Leadbetter J.R."/>
        </authorList>
    </citation>
    <scope>NUCLEOTIDE SEQUENCE [LARGE SCALE GENOMIC DNA]</scope>
    <source>
        <strain evidence="3 4">RBP-1</strain>
    </source>
</reference>
<feature type="signal peptide" evidence="2">
    <location>
        <begin position="1"/>
        <end position="21"/>
    </location>
</feature>
<dbReference type="EMBL" id="VTOX01000006">
    <property type="protein sequence ID" value="NKE67578.1"/>
    <property type="molecule type" value="Genomic_DNA"/>
</dbReference>
<evidence type="ECO:0000313" key="3">
    <source>
        <dbReference type="EMBL" id="NKE67578.1"/>
    </source>
</evidence>
<dbReference type="RefSeq" id="WP_168108692.1">
    <property type="nucleotide sequence ID" value="NZ_VTOX01000006.1"/>
</dbReference>
<protein>
    <submittedName>
        <fullName evidence="3">Uncharacterized protein</fullName>
    </submittedName>
</protein>
<dbReference type="AlphaFoldDB" id="A0A7X6DIC2"/>
<proteinExistence type="predicted"/>
<feature type="region of interest" description="Disordered" evidence="1">
    <location>
        <begin position="76"/>
        <end position="97"/>
    </location>
</feature>
<name>A0A7X6DIC2_9BURK</name>
<keyword evidence="4" id="KW-1185">Reference proteome</keyword>
<accession>A0A7X6DIC2</accession>
<evidence type="ECO:0000256" key="1">
    <source>
        <dbReference type="SAM" id="MobiDB-lite"/>
    </source>
</evidence>
<feature type="chain" id="PRO_5031523368" evidence="2">
    <location>
        <begin position="22"/>
        <end position="97"/>
    </location>
</feature>
<sequence>MRTVTLLISAVIGLLPVAAYAQGAVTQPQLSTPAAAYAECAARVRKTLHDHGLERGYGPMPIKACLRTTLADAGGTSAVTAETPPARHDHSRFHKNQ</sequence>
<evidence type="ECO:0000256" key="2">
    <source>
        <dbReference type="SAM" id="SignalP"/>
    </source>
</evidence>
<evidence type="ECO:0000313" key="4">
    <source>
        <dbReference type="Proteomes" id="UP000521868"/>
    </source>
</evidence>